<gene>
    <name evidence="2" type="ORF">KR093_005944</name>
</gene>
<keyword evidence="1" id="KW-0472">Membrane</keyword>
<evidence type="ECO:0000313" key="3">
    <source>
        <dbReference type="Proteomes" id="UP001200034"/>
    </source>
</evidence>
<proteinExistence type="predicted"/>
<comment type="caution">
    <text evidence="2">The sequence shown here is derived from an EMBL/GenBank/DDBJ whole genome shotgun (WGS) entry which is preliminary data.</text>
</comment>
<dbReference type="Proteomes" id="UP001200034">
    <property type="component" value="Unassembled WGS sequence"/>
</dbReference>
<name>A0AAD4PKG1_9MUSC</name>
<evidence type="ECO:0000256" key="1">
    <source>
        <dbReference type="SAM" id="Phobius"/>
    </source>
</evidence>
<accession>A0AAD4PKG1</accession>
<dbReference type="AlphaFoldDB" id="A0AAD4PKG1"/>
<keyword evidence="3" id="KW-1185">Reference proteome</keyword>
<evidence type="ECO:0000313" key="2">
    <source>
        <dbReference type="EMBL" id="KAH8371029.1"/>
    </source>
</evidence>
<reference evidence="2" key="1">
    <citation type="journal article" date="2021" name="Mol. Ecol. Resour.">
        <title>Phylogenomic analyses of the genus Drosophila reveals genomic signals of climate adaptation.</title>
        <authorList>
            <person name="Li F."/>
            <person name="Rane R.V."/>
            <person name="Luria V."/>
            <person name="Xiong Z."/>
            <person name="Chen J."/>
            <person name="Li Z."/>
            <person name="Catullo R.A."/>
            <person name="Griffin P.C."/>
            <person name="Schiffer M."/>
            <person name="Pearce S."/>
            <person name="Lee S.F."/>
            <person name="McElroy K."/>
            <person name="Stocker A."/>
            <person name="Shirriffs J."/>
            <person name="Cockerell F."/>
            <person name="Coppin C."/>
            <person name="Sgro C.M."/>
            <person name="Karger A."/>
            <person name="Cain J.W."/>
            <person name="Weber J.A."/>
            <person name="Santpere G."/>
            <person name="Kirschner M.W."/>
            <person name="Hoffmann A.A."/>
            <person name="Oakeshott J.G."/>
            <person name="Zhang G."/>
        </authorList>
    </citation>
    <scope>NUCLEOTIDE SEQUENCE</scope>
    <source>
        <strain evidence="2">BGI-SZ-2011g</strain>
    </source>
</reference>
<dbReference type="EMBL" id="JAJJHW010002585">
    <property type="protein sequence ID" value="KAH8371029.1"/>
    <property type="molecule type" value="Genomic_DNA"/>
</dbReference>
<organism evidence="2 3">
    <name type="scientific">Drosophila rubida</name>
    <dbReference type="NCBI Taxonomy" id="30044"/>
    <lineage>
        <taxon>Eukaryota</taxon>
        <taxon>Metazoa</taxon>
        <taxon>Ecdysozoa</taxon>
        <taxon>Arthropoda</taxon>
        <taxon>Hexapoda</taxon>
        <taxon>Insecta</taxon>
        <taxon>Pterygota</taxon>
        <taxon>Neoptera</taxon>
        <taxon>Endopterygota</taxon>
        <taxon>Diptera</taxon>
        <taxon>Brachycera</taxon>
        <taxon>Muscomorpha</taxon>
        <taxon>Ephydroidea</taxon>
        <taxon>Drosophilidae</taxon>
        <taxon>Drosophila</taxon>
    </lineage>
</organism>
<keyword evidence="1" id="KW-0812">Transmembrane</keyword>
<feature type="transmembrane region" description="Helical" evidence="1">
    <location>
        <begin position="157"/>
        <end position="177"/>
    </location>
</feature>
<feature type="non-terminal residue" evidence="2">
    <location>
        <position position="1"/>
    </location>
</feature>
<protein>
    <submittedName>
        <fullName evidence="2">Uncharacterized protein</fullName>
    </submittedName>
</protein>
<sequence>QVMSQALTPLQRQVADGIVKFICRGNYDKALGTLNYMAGTLPPAQESALRRTLRRLQRTNKTLDSLPAYKTLLQQLPDLDGSVVRRMDTHIPRDVLGEIYEQLLAHNFDEFQAKLQHLQRIEYNVIRQTLVLYEHCTKLKAAQRALDRHQLMSGIRLELYILYTLLLLIGIYLVSFFF</sequence>
<keyword evidence="1" id="KW-1133">Transmembrane helix</keyword>